<proteinExistence type="predicted"/>
<evidence type="ECO:0000313" key="1">
    <source>
        <dbReference type="EMBL" id="KAK6538660.1"/>
    </source>
</evidence>
<accession>A0AAV9X993</accession>
<organism evidence="1 2">
    <name type="scientific">Orbilia ellipsospora</name>
    <dbReference type="NCBI Taxonomy" id="2528407"/>
    <lineage>
        <taxon>Eukaryota</taxon>
        <taxon>Fungi</taxon>
        <taxon>Dikarya</taxon>
        <taxon>Ascomycota</taxon>
        <taxon>Pezizomycotina</taxon>
        <taxon>Orbiliomycetes</taxon>
        <taxon>Orbiliales</taxon>
        <taxon>Orbiliaceae</taxon>
        <taxon>Orbilia</taxon>
    </lineage>
</organism>
<dbReference type="EMBL" id="JAVHJO010000007">
    <property type="protein sequence ID" value="KAK6538660.1"/>
    <property type="molecule type" value="Genomic_DNA"/>
</dbReference>
<gene>
    <name evidence="1" type="ORF">TWF694_010237</name>
</gene>
<evidence type="ECO:0000313" key="2">
    <source>
        <dbReference type="Proteomes" id="UP001365542"/>
    </source>
</evidence>
<comment type="caution">
    <text evidence="1">The sequence shown here is derived from an EMBL/GenBank/DDBJ whole genome shotgun (WGS) entry which is preliminary data.</text>
</comment>
<sequence length="278" mass="31493">MSDSFNWNRPDLNWSHFHSLANLLSLRNADKNDVSLWNEQVLYQKKRIREDYIPNLKVSFEAYETGQTVGGANALDGTTPSNPGFSDLRTLLFDRDGDHENPLENYTRLMIACYDLRQMEDLERTLNSSSRATSKSKNLWVNICMFSRLRVAFENFKDISTTLPSFKNVRIVLVARPSAPAHPPQNPLNLAQTFNILKLDVNPQTTKAVLGGNWDLAKIQEEFTQRQKEKLNVHAEIQVLICLGTIGESSTVGDAMGACLNRGPYQMQRGSFLAKVNR</sequence>
<dbReference type="Proteomes" id="UP001365542">
    <property type="component" value="Unassembled WGS sequence"/>
</dbReference>
<dbReference type="AlphaFoldDB" id="A0AAV9X993"/>
<name>A0AAV9X993_9PEZI</name>
<reference evidence="1 2" key="1">
    <citation type="submission" date="2019-10" db="EMBL/GenBank/DDBJ databases">
        <authorList>
            <person name="Palmer J.M."/>
        </authorList>
    </citation>
    <scope>NUCLEOTIDE SEQUENCE [LARGE SCALE GENOMIC DNA]</scope>
    <source>
        <strain evidence="1 2">TWF694</strain>
    </source>
</reference>
<keyword evidence="2" id="KW-1185">Reference proteome</keyword>
<protein>
    <submittedName>
        <fullName evidence="1">Uncharacterized protein</fullName>
    </submittedName>
</protein>